<feature type="compositionally biased region" description="Basic and acidic residues" evidence="1">
    <location>
        <begin position="73"/>
        <end position="92"/>
    </location>
</feature>
<gene>
    <name evidence="2" type="ORF">RJ641_009896</name>
</gene>
<comment type="caution">
    <text evidence="2">The sequence shown here is derived from an EMBL/GenBank/DDBJ whole genome shotgun (WGS) entry which is preliminary data.</text>
</comment>
<reference evidence="2 3" key="1">
    <citation type="submission" date="2023-12" db="EMBL/GenBank/DDBJ databases">
        <title>A high-quality genome assembly for Dillenia turbinata (Dilleniales).</title>
        <authorList>
            <person name="Chanderbali A."/>
        </authorList>
    </citation>
    <scope>NUCLEOTIDE SEQUENCE [LARGE SCALE GENOMIC DNA]</scope>
    <source>
        <strain evidence="2">LSX21</strain>
        <tissue evidence="2">Leaf</tissue>
    </source>
</reference>
<organism evidence="2 3">
    <name type="scientific">Dillenia turbinata</name>
    <dbReference type="NCBI Taxonomy" id="194707"/>
    <lineage>
        <taxon>Eukaryota</taxon>
        <taxon>Viridiplantae</taxon>
        <taxon>Streptophyta</taxon>
        <taxon>Embryophyta</taxon>
        <taxon>Tracheophyta</taxon>
        <taxon>Spermatophyta</taxon>
        <taxon>Magnoliopsida</taxon>
        <taxon>eudicotyledons</taxon>
        <taxon>Gunneridae</taxon>
        <taxon>Pentapetalae</taxon>
        <taxon>Dilleniales</taxon>
        <taxon>Dilleniaceae</taxon>
        <taxon>Dillenia</taxon>
    </lineage>
</organism>
<dbReference type="AlphaFoldDB" id="A0AAN8V5D9"/>
<keyword evidence="3" id="KW-1185">Reference proteome</keyword>
<evidence type="ECO:0000313" key="2">
    <source>
        <dbReference type="EMBL" id="KAK6923696.1"/>
    </source>
</evidence>
<evidence type="ECO:0000256" key="1">
    <source>
        <dbReference type="SAM" id="MobiDB-lite"/>
    </source>
</evidence>
<sequence length="92" mass="9831">MPRADPGDGRASPQSCDGTKPVLLRSDPADIGTSLGSVVSDKEVRQPTSLQALREELRASLRRRQQRGNGAADPRDLGTARSGQHGEARHFG</sequence>
<proteinExistence type="predicted"/>
<protein>
    <submittedName>
        <fullName evidence="2">Uncharacterized protein</fullName>
    </submittedName>
</protein>
<accession>A0AAN8V5D9</accession>
<feature type="region of interest" description="Disordered" evidence="1">
    <location>
        <begin position="1"/>
        <end position="92"/>
    </location>
</feature>
<name>A0AAN8V5D9_9MAGN</name>
<evidence type="ECO:0000313" key="3">
    <source>
        <dbReference type="Proteomes" id="UP001370490"/>
    </source>
</evidence>
<dbReference type="Proteomes" id="UP001370490">
    <property type="component" value="Unassembled WGS sequence"/>
</dbReference>
<dbReference type="EMBL" id="JBAMMX010000017">
    <property type="protein sequence ID" value="KAK6923696.1"/>
    <property type="molecule type" value="Genomic_DNA"/>
</dbReference>